<organism evidence="2 3">
    <name type="scientific">Algibacter lectus</name>
    <dbReference type="NCBI Taxonomy" id="221126"/>
    <lineage>
        <taxon>Bacteria</taxon>
        <taxon>Pseudomonadati</taxon>
        <taxon>Bacteroidota</taxon>
        <taxon>Flavobacteriia</taxon>
        <taxon>Flavobacteriales</taxon>
        <taxon>Flavobacteriaceae</taxon>
        <taxon>Algibacter</taxon>
    </lineage>
</organism>
<dbReference type="EMBL" id="BBNU01000019">
    <property type="protein sequence ID" value="GAL81904.1"/>
    <property type="molecule type" value="Genomic_DNA"/>
</dbReference>
<proteinExistence type="predicted"/>
<dbReference type="Proteomes" id="UP000029643">
    <property type="component" value="Unassembled WGS sequence"/>
</dbReference>
<accession>A0A090X1Q2</accession>
<reference evidence="2 3" key="1">
    <citation type="journal article" date="2014" name="Genome Announc.">
        <title>Draft Genome Sequences of Marine Flavobacterium Algibacter lectus Strains SS8 and NR4.</title>
        <authorList>
            <person name="Takatani N."/>
            <person name="Nakanishi M."/>
            <person name="Meirelles P."/>
            <person name="Mino S."/>
            <person name="Suda W."/>
            <person name="Oshima K."/>
            <person name="Hattori M."/>
            <person name="Ohkuma M."/>
            <person name="Hosokawa M."/>
            <person name="Miyashita K."/>
            <person name="Thompson F.L."/>
            <person name="Niwa A."/>
            <person name="Sawabe T."/>
            <person name="Sawabe T."/>
        </authorList>
    </citation>
    <scope>NUCLEOTIDE SEQUENCE [LARGE SCALE GENOMIC DNA]</scope>
    <source>
        <strain evidence="3">JCM19274</strain>
    </source>
</reference>
<sequence length="221" mass="25218">MAGIYTLGASEGTQVTHNVINNVHAYSYGGWGMYADEGSSGITFKNNLVYNTKTGGFQQNYGKNNTVENNILAFAKKYQLQCTISEDHKSFTFTNNIIIFKEGLVAKGAWDHVNASMDYNIYWNINGGDYNFNNHNFKGWKKLGFDKNSHISNPFFKDAESFNFNFKRNTTYKKINFKPFNYSEAGVYGSNDWIEKSKLPQSITKAFDAAVEKNMKMKIKR</sequence>
<protein>
    <recommendedName>
        <fullName evidence="1">Right handed beta helix domain-containing protein</fullName>
    </recommendedName>
</protein>
<gene>
    <name evidence="2" type="ORF">JCM19274_2888</name>
</gene>
<dbReference type="InterPro" id="IPR012334">
    <property type="entry name" value="Pectin_lyas_fold"/>
</dbReference>
<dbReference type="SUPFAM" id="SSF51126">
    <property type="entry name" value="Pectin lyase-like"/>
    <property type="match status" value="1"/>
</dbReference>
<dbReference type="Gene3D" id="2.160.20.10">
    <property type="entry name" value="Single-stranded right-handed beta-helix, Pectin lyase-like"/>
    <property type="match status" value="1"/>
</dbReference>
<evidence type="ECO:0000313" key="3">
    <source>
        <dbReference type="Proteomes" id="UP000029643"/>
    </source>
</evidence>
<dbReference type="PANTHER" id="PTHR36453">
    <property type="entry name" value="SECRETED PROTEIN-RELATED"/>
    <property type="match status" value="1"/>
</dbReference>
<evidence type="ECO:0000259" key="1">
    <source>
        <dbReference type="Pfam" id="PF13229"/>
    </source>
</evidence>
<dbReference type="AlphaFoldDB" id="A0A090X1Q2"/>
<dbReference type="InterPro" id="IPR039448">
    <property type="entry name" value="Beta_helix"/>
</dbReference>
<dbReference type="InterPro" id="IPR011050">
    <property type="entry name" value="Pectin_lyase_fold/virulence"/>
</dbReference>
<dbReference type="RefSeq" id="WP_052416393.1">
    <property type="nucleotide sequence ID" value="NZ_BBNU01000019.1"/>
</dbReference>
<comment type="caution">
    <text evidence="2">The sequence shown here is derived from an EMBL/GenBank/DDBJ whole genome shotgun (WGS) entry which is preliminary data.</text>
</comment>
<name>A0A090X1Q2_9FLAO</name>
<evidence type="ECO:0000313" key="2">
    <source>
        <dbReference type="EMBL" id="GAL81904.1"/>
    </source>
</evidence>
<dbReference type="Pfam" id="PF13229">
    <property type="entry name" value="Beta_helix"/>
    <property type="match status" value="1"/>
</dbReference>
<feature type="domain" description="Right handed beta helix" evidence="1">
    <location>
        <begin position="2"/>
        <end position="99"/>
    </location>
</feature>
<dbReference type="PANTHER" id="PTHR36453:SF1">
    <property type="entry name" value="RIGHT HANDED BETA HELIX DOMAIN-CONTAINING PROTEIN"/>
    <property type="match status" value="1"/>
</dbReference>